<comment type="caution">
    <text evidence="8">The sequence shown here is derived from an EMBL/GenBank/DDBJ whole genome shotgun (WGS) entry which is preliminary data.</text>
</comment>
<dbReference type="Pfam" id="PF08205">
    <property type="entry name" value="C2-set_2"/>
    <property type="match status" value="1"/>
</dbReference>
<dbReference type="PROSITE" id="PS50835">
    <property type="entry name" value="IG_LIKE"/>
    <property type="match status" value="2"/>
</dbReference>
<keyword evidence="4" id="KW-0393">Immunoglobulin domain</keyword>
<feature type="domain" description="Ig-like" evidence="7">
    <location>
        <begin position="279"/>
        <end position="389"/>
    </location>
</feature>
<evidence type="ECO:0000313" key="9">
    <source>
        <dbReference type="Proteomes" id="UP000693946"/>
    </source>
</evidence>
<feature type="domain" description="Ig-like" evidence="7">
    <location>
        <begin position="155"/>
        <end position="261"/>
    </location>
</feature>
<evidence type="ECO:0000256" key="2">
    <source>
        <dbReference type="ARBA" id="ARBA00022989"/>
    </source>
</evidence>
<dbReference type="Pfam" id="PF07686">
    <property type="entry name" value="V-set"/>
    <property type="match status" value="1"/>
</dbReference>
<keyword evidence="5" id="KW-0472">Membrane</keyword>
<feature type="chain" id="PRO_5043338825" evidence="6">
    <location>
        <begin position="20"/>
        <end position="435"/>
    </location>
</feature>
<dbReference type="Proteomes" id="UP000693946">
    <property type="component" value="Linkage Group LG8"/>
</dbReference>
<feature type="transmembrane region" description="Helical" evidence="5">
    <location>
        <begin position="398"/>
        <end position="422"/>
    </location>
</feature>
<organism evidence="8 9">
    <name type="scientific">Solea senegalensis</name>
    <name type="common">Senegalese sole</name>
    <dbReference type="NCBI Taxonomy" id="28829"/>
    <lineage>
        <taxon>Eukaryota</taxon>
        <taxon>Metazoa</taxon>
        <taxon>Chordata</taxon>
        <taxon>Craniata</taxon>
        <taxon>Vertebrata</taxon>
        <taxon>Euteleostomi</taxon>
        <taxon>Actinopterygii</taxon>
        <taxon>Neopterygii</taxon>
        <taxon>Teleostei</taxon>
        <taxon>Neoteleostei</taxon>
        <taxon>Acanthomorphata</taxon>
        <taxon>Carangaria</taxon>
        <taxon>Pleuronectiformes</taxon>
        <taxon>Pleuronectoidei</taxon>
        <taxon>Soleidae</taxon>
        <taxon>Solea</taxon>
    </lineage>
</organism>
<dbReference type="InterPro" id="IPR013106">
    <property type="entry name" value="Ig_V-set"/>
</dbReference>
<keyword evidence="3" id="KW-1015">Disulfide bond</keyword>
<sequence>MDLILNKLICLYLCAGVLCAHQMSWLPCQFIDEMVHINNEGHVETQLLHREAMLQFGKKEDAPVNPHAITFLVTGSKLDLRRYAEGVEAEQLECELRRYSTQGIHVRWPVKGAQEYSRWYSCTVKHGKGLFVITGFLRQSTDQAPSGEQDYRSWPAITDREVLATTVAMVIKTQTPSLKVGLRSQPKLHCQFALDHKAPDITVEWHSRRRGERTALFSYHSRSGQTKGSGVGLKKLADGDASYTLPFAKMSSEGTYICSVSVNPLFFNMDISLNIEERPRVSINVGPALLLQRGEEQKVVCTAEGYYPLDVEIVWYEQDPDASRQRVGVPLPKVLNNVLMSSHKHDLDMTYSLSAFFYLETSHRDPGRREFTCSVSHQSLRVPIKKSFILTVEEPSSWQFNLVLGTTMITLLGILCVMLLYLNSGRKKSAQKKPY</sequence>
<evidence type="ECO:0000256" key="6">
    <source>
        <dbReference type="SAM" id="SignalP"/>
    </source>
</evidence>
<protein>
    <submittedName>
        <fullName evidence="8">Tapasin-related protein-like</fullName>
    </submittedName>
</protein>
<dbReference type="AlphaFoldDB" id="A0AAV6PY06"/>
<dbReference type="InterPro" id="IPR007110">
    <property type="entry name" value="Ig-like_dom"/>
</dbReference>
<dbReference type="PANTHER" id="PTHR23411">
    <property type="entry name" value="TAPASIN"/>
    <property type="match status" value="1"/>
</dbReference>
<reference evidence="8 9" key="1">
    <citation type="journal article" date="2021" name="Sci. Rep.">
        <title>Chromosome anchoring in Senegalese sole (Solea senegalensis) reveals sex-associated markers and genome rearrangements in flatfish.</title>
        <authorList>
            <person name="Guerrero-Cozar I."/>
            <person name="Gomez-Garrido J."/>
            <person name="Berbel C."/>
            <person name="Martinez-Blanch J.F."/>
            <person name="Alioto T."/>
            <person name="Claros M.G."/>
            <person name="Gagnaire P.A."/>
            <person name="Manchado M."/>
        </authorList>
    </citation>
    <scope>NUCLEOTIDE SEQUENCE [LARGE SCALE GENOMIC DNA]</scope>
    <source>
        <strain evidence="8">Sse05_10M</strain>
    </source>
</reference>
<feature type="signal peptide" evidence="6">
    <location>
        <begin position="1"/>
        <end position="19"/>
    </location>
</feature>
<keyword evidence="1 5" id="KW-0812">Transmembrane</keyword>
<dbReference type="InterPro" id="IPR003006">
    <property type="entry name" value="Ig/MHC_CS"/>
</dbReference>
<keyword evidence="2 5" id="KW-1133">Transmembrane helix</keyword>
<keyword evidence="6" id="KW-0732">Signal</keyword>
<dbReference type="InterPro" id="IPR050380">
    <property type="entry name" value="Immune_Resp_Modulators"/>
</dbReference>
<evidence type="ECO:0000256" key="1">
    <source>
        <dbReference type="ARBA" id="ARBA00022692"/>
    </source>
</evidence>
<dbReference type="InterPro" id="IPR013162">
    <property type="entry name" value="CD80_C2-set"/>
</dbReference>
<gene>
    <name evidence="8" type="ORF">JOB18_019172</name>
</gene>
<evidence type="ECO:0000256" key="4">
    <source>
        <dbReference type="ARBA" id="ARBA00023319"/>
    </source>
</evidence>
<proteinExistence type="predicted"/>
<evidence type="ECO:0000313" key="8">
    <source>
        <dbReference type="EMBL" id="KAG7479148.1"/>
    </source>
</evidence>
<evidence type="ECO:0000256" key="3">
    <source>
        <dbReference type="ARBA" id="ARBA00023157"/>
    </source>
</evidence>
<keyword evidence="9" id="KW-1185">Reference proteome</keyword>
<name>A0AAV6PY06_SOLSE</name>
<accession>A0AAV6PY06</accession>
<dbReference type="PROSITE" id="PS00290">
    <property type="entry name" value="IG_MHC"/>
    <property type="match status" value="1"/>
</dbReference>
<evidence type="ECO:0000259" key="7">
    <source>
        <dbReference type="PROSITE" id="PS50835"/>
    </source>
</evidence>
<dbReference type="EMBL" id="JAGKHQ010000020">
    <property type="protein sequence ID" value="KAG7479148.1"/>
    <property type="molecule type" value="Genomic_DNA"/>
</dbReference>
<evidence type="ECO:0000256" key="5">
    <source>
        <dbReference type="SAM" id="Phobius"/>
    </source>
</evidence>